<organism evidence="4 5">
    <name type="scientific">Methanothermococcus okinawensis (strain DSM 14208 / JCM 11175 / IH1)</name>
    <dbReference type="NCBI Taxonomy" id="647113"/>
    <lineage>
        <taxon>Archaea</taxon>
        <taxon>Methanobacteriati</taxon>
        <taxon>Methanobacteriota</taxon>
        <taxon>Methanomada group</taxon>
        <taxon>Methanococci</taxon>
        <taxon>Methanococcales</taxon>
        <taxon>Methanococcaceae</taxon>
        <taxon>Methanothermococcus</taxon>
    </lineage>
</organism>
<keyword evidence="2" id="KW-0547">Nucleotide-binding</keyword>
<dbReference type="InterPro" id="IPR003806">
    <property type="entry name" value="ATP-grasp_PylC-type"/>
</dbReference>
<evidence type="ECO:0000256" key="1">
    <source>
        <dbReference type="ARBA" id="ARBA00001936"/>
    </source>
</evidence>
<reference evidence="4" key="1">
    <citation type="submission" date="2011-05" db="EMBL/GenBank/DDBJ databases">
        <title>Complete sequence of chromosome of Methanothermococcus okinawensis IH1.</title>
        <authorList>
            <consortium name="US DOE Joint Genome Institute"/>
            <person name="Lucas S."/>
            <person name="Han J."/>
            <person name="Lapidus A."/>
            <person name="Cheng J.-F."/>
            <person name="Goodwin L."/>
            <person name="Pitluck S."/>
            <person name="Peters L."/>
            <person name="Mikhailova N."/>
            <person name="Held B."/>
            <person name="Han C."/>
            <person name="Tapia R."/>
            <person name="Land M."/>
            <person name="Hauser L."/>
            <person name="Kyrpides N."/>
            <person name="Ivanova N."/>
            <person name="Pagani I."/>
            <person name="Sieprawska-Lupa M."/>
            <person name="Takai K."/>
            <person name="Miyazaki J."/>
            <person name="Whitman W."/>
            <person name="Woyke T."/>
        </authorList>
    </citation>
    <scope>NUCLEOTIDE SEQUENCE</scope>
    <source>
        <strain evidence="4">IH1</strain>
    </source>
</reference>
<dbReference type="NCBIfam" id="NF040722">
    <property type="entry name" value="MfnD_Meth"/>
    <property type="match status" value="1"/>
</dbReference>
<evidence type="ECO:0000256" key="2">
    <source>
        <dbReference type="PROSITE-ProRule" id="PRU00409"/>
    </source>
</evidence>
<dbReference type="Gene3D" id="3.30.470.20">
    <property type="entry name" value="ATP-grasp fold, B domain"/>
    <property type="match status" value="1"/>
</dbReference>
<evidence type="ECO:0000259" key="3">
    <source>
        <dbReference type="PROSITE" id="PS50975"/>
    </source>
</evidence>
<keyword evidence="2" id="KW-0067">ATP-binding</keyword>
<dbReference type="InterPro" id="IPR011761">
    <property type="entry name" value="ATP-grasp"/>
</dbReference>
<dbReference type="Pfam" id="PF02655">
    <property type="entry name" value="ATP-grasp_3"/>
    <property type="match status" value="1"/>
</dbReference>
<dbReference type="PROSITE" id="PS50975">
    <property type="entry name" value="ATP_GRASP"/>
    <property type="match status" value="1"/>
</dbReference>
<evidence type="ECO:0000313" key="4">
    <source>
        <dbReference type="EMBL" id="AEH07339.1"/>
    </source>
</evidence>
<dbReference type="KEGG" id="mok:Metok_1374"/>
<dbReference type="Gene3D" id="3.40.50.11770">
    <property type="match status" value="1"/>
</dbReference>
<comment type="cofactor">
    <cofactor evidence="1">
        <name>Mn(2+)</name>
        <dbReference type="ChEBI" id="CHEBI:29035"/>
    </cofactor>
</comment>
<evidence type="ECO:0000313" key="5">
    <source>
        <dbReference type="Proteomes" id="UP000009296"/>
    </source>
</evidence>
<dbReference type="GeneID" id="10773530"/>
<dbReference type="InterPro" id="IPR024710">
    <property type="entry name" value="MfnD"/>
</dbReference>
<dbReference type="Proteomes" id="UP000009296">
    <property type="component" value="Chromosome"/>
</dbReference>
<dbReference type="OrthoDB" id="133985at2157"/>
<dbReference type="GO" id="GO:0005524">
    <property type="term" value="F:ATP binding"/>
    <property type="evidence" value="ECO:0007669"/>
    <property type="project" value="UniProtKB-UniRule"/>
</dbReference>
<dbReference type="PROSITE" id="PS00867">
    <property type="entry name" value="CPSASE_2"/>
    <property type="match status" value="1"/>
</dbReference>
<sequence>MKVLLFEYAVGSGEIVENTIFEEGKLMYDKLLNDFLKEGYSVISIVDNKNSNYYSNLKNRNLEIHAPEENYKSKLNELLSNRDIDMALIIAPESDNILYDLTKIVEKYDNVINLGSSSKGIKIAGNKYLTYNKIKDYVKTPKTFPLKKYIVKEIDGCGGAHQIVDENYIVQEFVEGKPYSISFIVQNMDYDRKIYPLCLNKQYINKKYCGGEINISHPLKDEIIKESEKALKRIEGLNGYVGVDVIVNNNDIYILEINPRITTSVAGLNIEPSLAKLLVDNVSKKEKELIYKLNNGKKFVRDETGKFIFKR</sequence>
<dbReference type="Pfam" id="PF18301">
    <property type="entry name" value="preATP-grasp_3"/>
    <property type="match status" value="1"/>
</dbReference>
<dbReference type="RefSeq" id="WP_013867521.1">
    <property type="nucleotide sequence ID" value="NC_015636.1"/>
</dbReference>
<dbReference type="Gene3D" id="2.30.36.100">
    <property type="match status" value="1"/>
</dbReference>
<dbReference type="SUPFAM" id="SSF56059">
    <property type="entry name" value="Glutathione synthetase ATP-binding domain-like"/>
    <property type="match status" value="1"/>
</dbReference>
<protein>
    <submittedName>
        <fullName evidence="4">ATP-grasp fold domain protein, DUF201-type</fullName>
    </submittedName>
</protein>
<dbReference type="PIRSF" id="PIRSF016766">
    <property type="entry name" value="UCP016766_ATPgrasp"/>
    <property type="match status" value="1"/>
</dbReference>
<dbReference type="eggNOG" id="arCOG01592">
    <property type="taxonomic scope" value="Archaea"/>
</dbReference>
<dbReference type="InterPro" id="IPR005479">
    <property type="entry name" value="CPAse_ATP-bd"/>
</dbReference>
<dbReference type="GO" id="GO:0046872">
    <property type="term" value="F:metal ion binding"/>
    <property type="evidence" value="ECO:0007669"/>
    <property type="project" value="InterPro"/>
</dbReference>
<name>F8AJY3_METOI</name>
<dbReference type="STRING" id="647113.Metok_1374"/>
<feature type="domain" description="ATP-grasp" evidence="3">
    <location>
        <begin position="76"/>
        <end position="283"/>
    </location>
</feature>
<gene>
    <name evidence="4" type="ordered locus">Metok_1374</name>
</gene>
<dbReference type="HOGENOM" id="CLU_059501_1_1_2"/>
<dbReference type="EMBL" id="CP002792">
    <property type="protein sequence ID" value="AEH07339.1"/>
    <property type="molecule type" value="Genomic_DNA"/>
</dbReference>
<dbReference type="InterPro" id="IPR040803">
    <property type="entry name" value="MfnD_preATP-grasp"/>
</dbReference>
<dbReference type="InterPro" id="IPR053510">
    <property type="entry name" value="Tyramine-Glutamate_Synthase"/>
</dbReference>
<keyword evidence="5" id="KW-1185">Reference proteome</keyword>
<dbReference type="AlphaFoldDB" id="F8AJY3"/>
<accession>F8AJY3</accession>
<proteinExistence type="predicted"/>